<feature type="repeat" description="ANK" evidence="3">
    <location>
        <begin position="561"/>
        <end position="593"/>
    </location>
</feature>
<dbReference type="Proteomes" id="UP001147760">
    <property type="component" value="Unassembled WGS sequence"/>
</dbReference>
<feature type="repeat" description="ANK" evidence="3">
    <location>
        <begin position="594"/>
        <end position="626"/>
    </location>
</feature>
<feature type="repeat" description="ANK" evidence="3">
    <location>
        <begin position="462"/>
        <end position="494"/>
    </location>
</feature>
<name>A0A9W9WHF8_9EURO</name>
<evidence type="ECO:0008006" key="8">
    <source>
        <dbReference type="Google" id="ProtNLM"/>
    </source>
</evidence>
<dbReference type="PRINTS" id="PR01415">
    <property type="entry name" value="ANKYRIN"/>
</dbReference>
<feature type="repeat" description="ANK" evidence="3">
    <location>
        <begin position="627"/>
        <end position="659"/>
    </location>
</feature>
<dbReference type="InterPro" id="IPR002110">
    <property type="entry name" value="Ankyrin_rpt"/>
</dbReference>
<dbReference type="PANTHER" id="PTHR24198">
    <property type="entry name" value="ANKYRIN REPEAT AND PROTEIN KINASE DOMAIN-CONTAINING PROTEIN"/>
    <property type="match status" value="1"/>
</dbReference>
<feature type="domain" description="GPI inositol-deacylase winged helix" evidence="4">
    <location>
        <begin position="223"/>
        <end position="297"/>
    </location>
</feature>
<dbReference type="EMBL" id="JAPWDO010000008">
    <property type="protein sequence ID" value="KAJ5459360.1"/>
    <property type="molecule type" value="Genomic_DNA"/>
</dbReference>
<evidence type="ECO:0000259" key="4">
    <source>
        <dbReference type="Pfam" id="PF22939"/>
    </source>
</evidence>
<organism evidence="6 7">
    <name type="scientific">Penicillium desertorum</name>
    <dbReference type="NCBI Taxonomy" id="1303715"/>
    <lineage>
        <taxon>Eukaryota</taxon>
        <taxon>Fungi</taxon>
        <taxon>Dikarya</taxon>
        <taxon>Ascomycota</taxon>
        <taxon>Pezizomycotina</taxon>
        <taxon>Eurotiomycetes</taxon>
        <taxon>Eurotiomycetidae</taxon>
        <taxon>Eurotiales</taxon>
        <taxon>Aspergillaceae</taxon>
        <taxon>Penicillium</taxon>
    </lineage>
</organism>
<feature type="repeat" description="ANK" evidence="3">
    <location>
        <begin position="429"/>
        <end position="461"/>
    </location>
</feature>
<dbReference type="InterPro" id="IPR036770">
    <property type="entry name" value="Ankyrin_rpt-contain_sf"/>
</dbReference>
<feature type="domain" description="Nephrocystin 3-like N-terminal" evidence="5">
    <location>
        <begin position="5"/>
        <end position="108"/>
    </location>
</feature>
<keyword evidence="7" id="KW-1185">Reference proteome</keyword>
<accession>A0A9W9WHF8</accession>
<comment type="caution">
    <text evidence="6">The sequence shown here is derived from an EMBL/GenBank/DDBJ whole genome shotgun (WGS) entry which is preliminary data.</text>
</comment>
<dbReference type="OrthoDB" id="195446at2759"/>
<reference evidence="6" key="1">
    <citation type="submission" date="2022-12" db="EMBL/GenBank/DDBJ databases">
        <authorList>
            <person name="Petersen C."/>
        </authorList>
    </citation>
    <scope>NUCLEOTIDE SEQUENCE</scope>
    <source>
        <strain evidence="6">IBT 17660</strain>
    </source>
</reference>
<dbReference type="SUPFAM" id="SSF48403">
    <property type="entry name" value="Ankyrin repeat"/>
    <property type="match status" value="1"/>
</dbReference>
<dbReference type="Pfam" id="PF12796">
    <property type="entry name" value="Ank_2"/>
    <property type="match status" value="4"/>
</dbReference>
<feature type="repeat" description="ANK" evidence="3">
    <location>
        <begin position="528"/>
        <end position="560"/>
    </location>
</feature>
<dbReference type="PROSITE" id="PS50088">
    <property type="entry name" value="ANK_REPEAT"/>
    <property type="match status" value="8"/>
</dbReference>
<dbReference type="AlphaFoldDB" id="A0A9W9WHF8"/>
<feature type="repeat" description="ANK" evidence="3">
    <location>
        <begin position="693"/>
        <end position="725"/>
    </location>
</feature>
<protein>
    <recommendedName>
        <fullName evidence="8">NACHT domain-containing protein</fullName>
    </recommendedName>
</protein>
<evidence type="ECO:0000256" key="1">
    <source>
        <dbReference type="ARBA" id="ARBA00022737"/>
    </source>
</evidence>
<dbReference type="SUPFAM" id="SSF57850">
    <property type="entry name" value="RING/U-box"/>
    <property type="match status" value="1"/>
</dbReference>
<dbReference type="SMART" id="SM00248">
    <property type="entry name" value="ANK"/>
    <property type="match status" value="11"/>
</dbReference>
<dbReference type="Gene3D" id="1.25.40.20">
    <property type="entry name" value="Ankyrin repeat-containing domain"/>
    <property type="match status" value="3"/>
</dbReference>
<dbReference type="PROSITE" id="PS50297">
    <property type="entry name" value="ANK_REP_REGION"/>
    <property type="match status" value="7"/>
</dbReference>
<keyword evidence="2 3" id="KW-0040">ANK repeat</keyword>
<feature type="repeat" description="ANK" evidence="3">
    <location>
        <begin position="495"/>
        <end position="527"/>
    </location>
</feature>
<dbReference type="InterPro" id="IPR056884">
    <property type="entry name" value="NPHP3-like_N"/>
</dbReference>
<keyword evidence="1" id="KW-0677">Repeat</keyword>
<gene>
    <name evidence="6" type="ORF">N7530_011304</name>
</gene>
<evidence type="ECO:0000256" key="3">
    <source>
        <dbReference type="PROSITE-ProRule" id="PRU00023"/>
    </source>
</evidence>
<dbReference type="InterPro" id="IPR054471">
    <property type="entry name" value="GPIID_WHD"/>
</dbReference>
<evidence type="ECO:0000313" key="6">
    <source>
        <dbReference type="EMBL" id="KAJ5459360.1"/>
    </source>
</evidence>
<evidence type="ECO:0000313" key="7">
    <source>
        <dbReference type="Proteomes" id="UP001147760"/>
    </source>
</evidence>
<evidence type="ECO:0000256" key="2">
    <source>
        <dbReference type="ARBA" id="ARBA00023043"/>
    </source>
</evidence>
<proteinExistence type="predicted"/>
<dbReference type="Pfam" id="PF24883">
    <property type="entry name" value="NPHP3_N"/>
    <property type="match status" value="1"/>
</dbReference>
<evidence type="ECO:0000259" key="5">
    <source>
        <dbReference type="Pfam" id="PF24883"/>
    </source>
</evidence>
<reference evidence="6" key="2">
    <citation type="journal article" date="2023" name="IMA Fungus">
        <title>Comparative genomic study of the Penicillium genus elucidates a diverse pangenome and 15 lateral gene transfer events.</title>
        <authorList>
            <person name="Petersen C."/>
            <person name="Sorensen T."/>
            <person name="Nielsen M.R."/>
            <person name="Sondergaard T.E."/>
            <person name="Sorensen J.L."/>
            <person name="Fitzpatrick D.A."/>
            <person name="Frisvad J.C."/>
            <person name="Nielsen K.L."/>
        </authorList>
    </citation>
    <scope>NUCLEOTIDE SEQUENCE</scope>
    <source>
        <strain evidence="6">IBT 17660</strain>
    </source>
</reference>
<sequence length="865" mass="96266">MMRHNEQGAASLLGNILKQMVQGKHTVPSSVRALYDAHMHTGTRPSINEISNAMHSLSFSSDFSRIFIVIDALDECQISDRSRDMLLDVVLSMQAKCGRGVYLFATSRFIPEITEKFKEQPTLEIRASKKDVKRYIQGNLTMLPSFVSRNPGLQEEISDVITEAVGGMFLLAQLYLNSLVGKRSPKAIRSALEGLSSSAKQYDSAYDDAMKRIKGQVPDQIEIAMQVLAWITCATKQLTTIELQAALTVEVGELHLDKENLPDLVDMVSACAGLVTVDEQSNIIRLLHYTAQEYFERNQSTWFSKAHDEFGSICVTYLSFDVFKTGHCLTPKELEMRLRQYPLGPYAAASWGHHLRASWGDDLHAPTPDDSSSKSEKAIIELMRDPPKAQLLHAPFLTTGLHIAAYFGLPNIAQRFISLGTLVDSNDAVQETPLCWAAQHGRDNLVRLLIENGANPNHKDWLGYTPLHFAALNDCDEIARLILDNGGDPMCDDAQVYLPLHVAVMTESEKVARLLLQRGVHPHARNFEGHTPLWLACIFGHEAMATLLLDWDADIQPKAVDLNACLSTAVEYGYETLVQLFLDKGADIDVTDYKGRTPLMLALLAGRESVIKLLLRWDIDLEIKDEEGRNALSLAAELGHRDAVRQFLEKGADPNSYDIDGRTVVFLAACQQDATVLTLLLSSGISTFERDQYGRTPLHVAATRGHSEGFRALLVAGIDCEVQDNFGRTALSDALTRGRNDVAKIIRAFSLKDPIAMDELACRIAQLTDVPRGVSCDICCARILIGESFYYCRLCNGGDFDICELCHHVGARCLDSTHNLEQLQERKSLQIRPRIQLLQLTSPKCRPKSRSWIEEASIFRESLDG</sequence>
<dbReference type="PANTHER" id="PTHR24198:SF165">
    <property type="entry name" value="ANKYRIN REPEAT-CONTAINING PROTEIN-RELATED"/>
    <property type="match status" value="1"/>
</dbReference>
<dbReference type="Pfam" id="PF22939">
    <property type="entry name" value="WHD_GPIID"/>
    <property type="match status" value="1"/>
</dbReference>